<feature type="binding site" evidence="5">
    <location>
        <position position="287"/>
    </location>
    <ligand>
        <name>FAD</name>
        <dbReference type="ChEBI" id="CHEBI:57692"/>
    </ligand>
</feature>
<name>A0A1X7RQ29_ZYMT9</name>
<dbReference type="Pfam" id="PF03441">
    <property type="entry name" value="FAD_binding_7"/>
    <property type="match status" value="1"/>
</dbReference>
<dbReference type="SUPFAM" id="SSF48173">
    <property type="entry name" value="Cryptochrome/photolyase FAD-binding domain"/>
    <property type="match status" value="1"/>
</dbReference>
<comment type="cofactor">
    <cofactor evidence="5 6">
        <name>FAD</name>
        <dbReference type="ChEBI" id="CHEBI:57692"/>
    </cofactor>
    <text evidence="5 6">Binds 1 FAD per subunit.</text>
</comment>
<dbReference type="PANTHER" id="PTHR11455">
    <property type="entry name" value="CRYPTOCHROME"/>
    <property type="match status" value="1"/>
</dbReference>
<keyword evidence="2 5" id="KW-0285">Flavoprotein</keyword>
<dbReference type="GO" id="GO:0003904">
    <property type="term" value="F:deoxyribodipyrimidine photo-lyase activity"/>
    <property type="evidence" value="ECO:0007669"/>
    <property type="project" value="TreeGrafter"/>
</dbReference>
<evidence type="ECO:0000256" key="6">
    <source>
        <dbReference type="RuleBase" id="RU367151"/>
    </source>
</evidence>
<dbReference type="InterPro" id="IPR036134">
    <property type="entry name" value="Crypto/Photolyase_FAD-like_sf"/>
</dbReference>
<dbReference type="AlphaFoldDB" id="A0A1X7RQ29"/>
<dbReference type="EMBL" id="LT853695">
    <property type="protein sequence ID" value="SMQ49552.1"/>
    <property type="molecule type" value="Genomic_DNA"/>
</dbReference>
<protein>
    <recommendedName>
        <fullName evidence="6">Cryptochrome DASH</fullName>
    </recommendedName>
</protein>
<dbReference type="SUPFAM" id="SSF52425">
    <property type="entry name" value="Cryptochrome/photolyase, N-terminal domain"/>
    <property type="match status" value="1"/>
</dbReference>
<evidence type="ECO:0000256" key="2">
    <source>
        <dbReference type="ARBA" id="ARBA00022630"/>
    </source>
</evidence>
<reference evidence="9 10" key="1">
    <citation type="submission" date="2016-06" db="EMBL/GenBank/DDBJ databases">
        <authorList>
            <person name="Kjaerup R.B."/>
            <person name="Dalgaard T.S."/>
            <person name="Juul-Madsen H.R."/>
        </authorList>
    </citation>
    <scope>NUCLEOTIDE SEQUENCE [LARGE SCALE GENOMIC DNA]</scope>
</reference>
<dbReference type="GO" id="GO:0000719">
    <property type="term" value="P:photoreactive repair"/>
    <property type="evidence" value="ECO:0007669"/>
    <property type="project" value="TreeGrafter"/>
</dbReference>
<evidence type="ECO:0000256" key="3">
    <source>
        <dbReference type="ARBA" id="ARBA00022827"/>
    </source>
</evidence>
<dbReference type="PROSITE" id="PS51645">
    <property type="entry name" value="PHR_CRY_ALPHA_BETA"/>
    <property type="match status" value="1"/>
</dbReference>
<dbReference type="InterPro" id="IPR006050">
    <property type="entry name" value="DNA_photolyase_N"/>
</dbReference>
<organism evidence="9 10">
    <name type="scientific">Zymoseptoria tritici (strain ST99CH_3D7)</name>
    <dbReference type="NCBI Taxonomy" id="1276538"/>
    <lineage>
        <taxon>Eukaryota</taxon>
        <taxon>Fungi</taxon>
        <taxon>Dikarya</taxon>
        <taxon>Ascomycota</taxon>
        <taxon>Pezizomycotina</taxon>
        <taxon>Dothideomycetes</taxon>
        <taxon>Dothideomycetidae</taxon>
        <taxon>Mycosphaerellales</taxon>
        <taxon>Mycosphaerellaceae</taxon>
        <taxon>Zymoseptoria</taxon>
    </lineage>
</organism>
<evidence type="ECO:0000313" key="9">
    <source>
        <dbReference type="EMBL" id="SMQ49552.1"/>
    </source>
</evidence>
<proteinExistence type="inferred from homology"/>
<evidence type="ECO:0000256" key="7">
    <source>
        <dbReference type="SAM" id="MobiDB-lite"/>
    </source>
</evidence>
<dbReference type="PANTHER" id="PTHR11455:SF22">
    <property type="entry name" value="CRYPTOCHROME DASH"/>
    <property type="match status" value="1"/>
</dbReference>
<gene>
    <name evidence="9" type="ORF">ZT3D7_G4703</name>
</gene>
<feature type="domain" description="Photolyase/cryptochrome alpha/beta" evidence="8">
    <location>
        <begin position="3"/>
        <end position="168"/>
    </location>
</feature>
<dbReference type="STRING" id="1276538.A0A1X7RQ29"/>
<dbReference type="Gene3D" id="1.10.579.10">
    <property type="entry name" value="DNA Cyclobutane Dipyrimidine Photolyase, subunit A, domain 3"/>
    <property type="match status" value="1"/>
</dbReference>
<dbReference type="GO" id="GO:0071949">
    <property type="term" value="F:FAD binding"/>
    <property type="evidence" value="ECO:0007669"/>
    <property type="project" value="TreeGrafter"/>
</dbReference>
<dbReference type="Gene3D" id="1.25.40.80">
    <property type="match status" value="1"/>
</dbReference>
<dbReference type="PRINTS" id="PR00147">
    <property type="entry name" value="DNAPHOTLYASE"/>
</dbReference>
<comment type="cofactor">
    <cofactor evidence="6">
        <name>(6R)-5,10-methylene-5,6,7,8-tetrahydrofolate</name>
        <dbReference type="ChEBI" id="CHEBI:15636"/>
    </cofactor>
    <text evidence="6">Binds 1 5,10-methenyltetrahydrofolate (MTHF) per subunit.</text>
</comment>
<feature type="region of interest" description="Disordered" evidence="7">
    <location>
        <begin position="566"/>
        <end position="627"/>
    </location>
</feature>
<feature type="binding site" evidence="5">
    <location>
        <begin position="300"/>
        <end position="304"/>
    </location>
    <ligand>
        <name>FAD</name>
        <dbReference type="ChEBI" id="CHEBI:57692"/>
    </ligand>
</feature>
<evidence type="ECO:0000259" key="8">
    <source>
        <dbReference type="PROSITE" id="PS51645"/>
    </source>
</evidence>
<dbReference type="InterPro" id="IPR014729">
    <property type="entry name" value="Rossmann-like_a/b/a_fold"/>
</dbReference>
<dbReference type="InterPro" id="IPR005101">
    <property type="entry name" value="Cryptochr/Photolyase_FAD-bd"/>
</dbReference>
<sequence length="627" mass="70006">MQRVLIYLLRRDLRLADNPIFTEIAHLNSQSQKPFTHLLPLYVFPANQLEISGFLSSDSEKSPYPEARSAVGGFWRCGKLRAKFMAESVWDLKQDLQKDQSDLILRVGTVKDAVQAVLDGYRGRDDAEVHGVWMTGEKSWEEQVEEQDVKKMVEKDGKEFQLWNDEKYFVDDRDLPFKDASELNDVFTSFRKTVEPLREAPRQELPLAKKLPSLPDFIPEQAKPFAIPHSLKDTITALNKPLDADQQLKNAPTLPEGAESAHPFVGGSKPGLDRIKHLIESGAMTSYKDTRNGLLGLDFSTKLSAWLALGSITARQVHWRLVDFEDGKGDVGKNAQGYGKGENKGTAAVRFELLWRDYMRLCTFKFGQKLFWLDGYRQDPSAANKFISSPYSHSTNKKNRQGVNDEDTRITVERFLCGRTGTGLIDASQRELYLTGWTSNRARQNVASYLAKRLEIDWRVGAEWYEMNLIDYDVSSNWGNWQYVSGVGNDPRGDARVFNPVKQAVDYDPEGAYIRAWIPELRDAGRDSESKMGVFQAWRLPGGEKQRLGLEGVEWVEKPLIKIDFSMNRRNNGGPRGGRGGGGGGRGRGGGGRGGGGRGRGGGGGGDGANRGRGARSGMMEKAGWEG</sequence>
<dbReference type="InterPro" id="IPR036155">
    <property type="entry name" value="Crypto/Photolyase_N_sf"/>
</dbReference>
<comment type="function">
    <text evidence="6">May have a photoreceptor function.</text>
</comment>
<feature type="binding site" evidence="5">
    <location>
        <begin position="471"/>
        <end position="473"/>
    </location>
    <ligand>
        <name>FAD</name>
        <dbReference type="ChEBI" id="CHEBI:57692"/>
    </ligand>
</feature>
<accession>A0A1X7RQ29</accession>
<evidence type="ECO:0000313" key="10">
    <source>
        <dbReference type="Proteomes" id="UP000215127"/>
    </source>
</evidence>
<dbReference type="InterPro" id="IPR014133">
    <property type="entry name" value="Cry_DASH"/>
</dbReference>
<dbReference type="GO" id="GO:0003684">
    <property type="term" value="F:damaged DNA binding"/>
    <property type="evidence" value="ECO:0007669"/>
    <property type="project" value="TreeGrafter"/>
</dbReference>
<dbReference type="NCBIfam" id="TIGR02765">
    <property type="entry name" value="crypto_DASH"/>
    <property type="match status" value="1"/>
</dbReference>
<dbReference type="Gene3D" id="3.40.50.620">
    <property type="entry name" value="HUPs"/>
    <property type="match status" value="1"/>
</dbReference>
<evidence type="ECO:0000256" key="5">
    <source>
        <dbReference type="PIRSR" id="PIRSR602081-1"/>
    </source>
</evidence>
<dbReference type="InterPro" id="IPR002081">
    <property type="entry name" value="Cryptochrome/DNA_photolyase_1"/>
</dbReference>
<dbReference type="Pfam" id="PF00875">
    <property type="entry name" value="DNA_photolyase"/>
    <property type="match status" value="1"/>
</dbReference>
<dbReference type="Proteomes" id="UP000215127">
    <property type="component" value="Chromosome 4"/>
</dbReference>
<keyword evidence="4 6" id="KW-0157">Chromophore</keyword>
<comment type="similarity">
    <text evidence="1 6">Belongs to the DNA photolyase class-1 family.</text>
</comment>
<evidence type="ECO:0000256" key="1">
    <source>
        <dbReference type="ARBA" id="ARBA00005862"/>
    </source>
</evidence>
<evidence type="ECO:0000256" key="4">
    <source>
        <dbReference type="ARBA" id="ARBA00022991"/>
    </source>
</evidence>
<feature type="compositionally biased region" description="Gly residues" evidence="7">
    <location>
        <begin position="574"/>
        <end position="611"/>
    </location>
</feature>
<keyword evidence="3 5" id="KW-0274">FAD</keyword>
<keyword evidence="10" id="KW-1185">Reference proteome</keyword>